<evidence type="ECO:0000256" key="8">
    <source>
        <dbReference type="ARBA" id="ARBA00023136"/>
    </source>
</evidence>
<protein>
    <submittedName>
        <fullName evidence="12">Sodium:proton antiporter</fullName>
    </submittedName>
</protein>
<name>A0A939P644_9ACTN</name>
<keyword evidence="2" id="KW-0813">Transport</keyword>
<accession>A0A939P644</accession>
<dbReference type="Gene3D" id="6.10.140.1330">
    <property type="match status" value="1"/>
</dbReference>
<evidence type="ECO:0000256" key="7">
    <source>
        <dbReference type="ARBA" id="ARBA00023065"/>
    </source>
</evidence>
<dbReference type="AlphaFoldDB" id="A0A939P644"/>
<keyword evidence="5 10" id="KW-1133">Transmembrane helix</keyword>
<comment type="caution">
    <text evidence="12">The sequence shown here is derived from an EMBL/GenBank/DDBJ whole genome shotgun (WGS) entry which is preliminary data.</text>
</comment>
<keyword evidence="4 10" id="KW-0812">Transmembrane</keyword>
<keyword evidence="8 10" id="KW-0472">Membrane</keyword>
<feature type="transmembrane region" description="Helical" evidence="10">
    <location>
        <begin position="230"/>
        <end position="247"/>
    </location>
</feature>
<keyword evidence="9" id="KW-0739">Sodium transport</keyword>
<dbReference type="InterPro" id="IPR018422">
    <property type="entry name" value="Cation/H_exchanger_CPA1"/>
</dbReference>
<dbReference type="GO" id="GO:0015385">
    <property type="term" value="F:sodium:proton antiporter activity"/>
    <property type="evidence" value="ECO:0007669"/>
    <property type="project" value="InterPro"/>
</dbReference>
<dbReference type="Proteomes" id="UP000669179">
    <property type="component" value="Unassembled WGS sequence"/>
</dbReference>
<dbReference type="RefSeq" id="WP_208253693.1">
    <property type="nucleotide sequence ID" value="NZ_JAGEOJ010000001.1"/>
</dbReference>
<dbReference type="Pfam" id="PF00999">
    <property type="entry name" value="Na_H_Exchanger"/>
    <property type="match status" value="1"/>
</dbReference>
<reference evidence="12" key="1">
    <citation type="submission" date="2021-03" db="EMBL/GenBank/DDBJ databases">
        <authorList>
            <person name="Kanchanasin P."/>
            <person name="Saeng-In P."/>
            <person name="Phongsopitanun W."/>
            <person name="Yuki M."/>
            <person name="Kudo T."/>
            <person name="Ohkuma M."/>
            <person name="Tanasupawat S."/>
        </authorList>
    </citation>
    <scope>NUCLEOTIDE SEQUENCE</scope>
    <source>
        <strain evidence="12">GKU 128</strain>
    </source>
</reference>
<feature type="domain" description="Cation/H+ exchanger transmembrane" evidence="11">
    <location>
        <begin position="13"/>
        <end position="440"/>
    </location>
</feature>
<proteinExistence type="predicted"/>
<evidence type="ECO:0000256" key="2">
    <source>
        <dbReference type="ARBA" id="ARBA00022448"/>
    </source>
</evidence>
<dbReference type="GO" id="GO:0015386">
    <property type="term" value="F:potassium:proton antiporter activity"/>
    <property type="evidence" value="ECO:0007669"/>
    <property type="project" value="TreeGrafter"/>
</dbReference>
<keyword evidence="6" id="KW-0915">Sodium</keyword>
<evidence type="ECO:0000313" key="12">
    <source>
        <dbReference type="EMBL" id="MBO2446127.1"/>
    </source>
</evidence>
<evidence type="ECO:0000259" key="11">
    <source>
        <dbReference type="Pfam" id="PF00999"/>
    </source>
</evidence>
<feature type="transmembrane region" description="Helical" evidence="10">
    <location>
        <begin position="54"/>
        <end position="74"/>
    </location>
</feature>
<evidence type="ECO:0000256" key="4">
    <source>
        <dbReference type="ARBA" id="ARBA00022692"/>
    </source>
</evidence>
<feature type="transmembrane region" description="Helical" evidence="10">
    <location>
        <begin position="300"/>
        <end position="322"/>
    </location>
</feature>
<dbReference type="PANTHER" id="PTHR10110">
    <property type="entry name" value="SODIUM/HYDROGEN EXCHANGER"/>
    <property type="match status" value="1"/>
</dbReference>
<organism evidence="12 13">
    <name type="scientific">Actinomadura barringtoniae</name>
    <dbReference type="NCBI Taxonomy" id="1427535"/>
    <lineage>
        <taxon>Bacteria</taxon>
        <taxon>Bacillati</taxon>
        <taxon>Actinomycetota</taxon>
        <taxon>Actinomycetes</taxon>
        <taxon>Streptosporangiales</taxon>
        <taxon>Thermomonosporaceae</taxon>
        <taxon>Actinomadura</taxon>
    </lineage>
</organism>
<keyword evidence="7" id="KW-0406">Ion transport</keyword>
<feature type="transmembrane region" description="Helical" evidence="10">
    <location>
        <begin position="181"/>
        <end position="198"/>
    </location>
</feature>
<feature type="transmembrane region" description="Helical" evidence="10">
    <location>
        <begin position="151"/>
        <end position="175"/>
    </location>
</feature>
<feature type="transmembrane region" description="Helical" evidence="10">
    <location>
        <begin position="417"/>
        <end position="436"/>
    </location>
</feature>
<evidence type="ECO:0000256" key="9">
    <source>
        <dbReference type="ARBA" id="ARBA00023201"/>
    </source>
</evidence>
<dbReference type="GO" id="GO:0051453">
    <property type="term" value="P:regulation of intracellular pH"/>
    <property type="evidence" value="ECO:0007669"/>
    <property type="project" value="TreeGrafter"/>
</dbReference>
<evidence type="ECO:0000256" key="5">
    <source>
        <dbReference type="ARBA" id="ARBA00022989"/>
    </source>
</evidence>
<keyword evidence="3" id="KW-1003">Cell membrane</keyword>
<evidence type="ECO:0000256" key="1">
    <source>
        <dbReference type="ARBA" id="ARBA00004651"/>
    </source>
</evidence>
<keyword evidence="13" id="KW-1185">Reference proteome</keyword>
<evidence type="ECO:0000256" key="3">
    <source>
        <dbReference type="ARBA" id="ARBA00022475"/>
    </source>
</evidence>
<feature type="transmembrane region" description="Helical" evidence="10">
    <location>
        <begin position="86"/>
        <end position="105"/>
    </location>
</feature>
<dbReference type="GO" id="GO:0098719">
    <property type="term" value="P:sodium ion import across plasma membrane"/>
    <property type="evidence" value="ECO:0007669"/>
    <property type="project" value="TreeGrafter"/>
</dbReference>
<evidence type="ECO:0000256" key="6">
    <source>
        <dbReference type="ARBA" id="ARBA00023053"/>
    </source>
</evidence>
<evidence type="ECO:0000256" key="10">
    <source>
        <dbReference type="SAM" id="Phobius"/>
    </source>
</evidence>
<dbReference type="GO" id="GO:0005886">
    <property type="term" value="C:plasma membrane"/>
    <property type="evidence" value="ECO:0007669"/>
    <property type="project" value="UniProtKB-SubCell"/>
</dbReference>
<evidence type="ECO:0000313" key="13">
    <source>
        <dbReference type="Proteomes" id="UP000669179"/>
    </source>
</evidence>
<feature type="transmembrane region" description="Helical" evidence="10">
    <location>
        <begin position="387"/>
        <end position="405"/>
    </location>
</feature>
<comment type="subcellular location">
    <subcellularLocation>
        <location evidence="1">Cell membrane</location>
        <topology evidence="1">Multi-pass membrane protein</topology>
    </subcellularLocation>
</comment>
<dbReference type="InterPro" id="IPR006153">
    <property type="entry name" value="Cation/H_exchanger_TM"/>
</dbReference>
<gene>
    <name evidence="12" type="ORF">J4573_03430</name>
</gene>
<dbReference type="EMBL" id="JAGEOJ010000001">
    <property type="protein sequence ID" value="MBO2446127.1"/>
    <property type="molecule type" value="Genomic_DNA"/>
</dbReference>
<dbReference type="PANTHER" id="PTHR10110:SF86">
    <property type="entry name" value="SODIUM_HYDROGEN EXCHANGER 7"/>
    <property type="match status" value="1"/>
</dbReference>
<sequence>MELTLIGVVGIVAIVLVAALSERIGVAAPLALVVVGIGLSFTPGLPEIDVEPEWILTGVLPPLLYAAAVSMPAIDFRRNFRAIGGLAVVLVVVTTLCSGVMFNALMSGLGLAAAFALGAVISPTDAVAATSVGKRLGLPSRLVTILEGEGLVNDASSLVLLGSAVTAITGTVHLWEVGRDFVYAVVMAIAIGLVVGYVSIRARALLKDPVLNTAMSFVVPFVAFVPAEEFGASGVLAAVVAGLVTGHEGPRYLRAHERLAEEVNWRTVAFLLESGLFLLMGLQVKTLIDDAGSGTARAVWIGLLASLLVVVLRVAFVAPMVAMMRRDTGRAAELKPRLEKLQDRLDAWGPEDERYSERRKVQATKRITRKQADIGFYLNESFGWRGGVILAWAGMRGAITVAAAQSLPGDTPYRSELLLIAFVVAVTTLLVQGLTLPRVIRTVKIPGDDIEADRAEYADLLVDLGGKIDALLDDPEVTEGYSPKVVEKVREDTVFRGIPTGDDDEDSPLPDVDPRKQYLELMVTILAAERVELLAARSEGAYSSRTLTRAQHSLDEAESRIQQFPGLD</sequence>
<feature type="transmembrane region" description="Helical" evidence="10">
    <location>
        <begin position="268"/>
        <end position="288"/>
    </location>
</feature>